<dbReference type="InterPro" id="IPR002541">
    <property type="entry name" value="Cyt_c_assembly"/>
</dbReference>
<dbReference type="GO" id="GO:0020037">
    <property type="term" value="F:heme binding"/>
    <property type="evidence" value="ECO:0007669"/>
    <property type="project" value="InterPro"/>
</dbReference>
<accession>A0A1J0PJT6</accession>
<feature type="transmembrane region" description="Helical" evidence="7">
    <location>
        <begin position="81"/>
        <end position="102"/>
    </location>
</feature>
<keyword evidence="7 9" id="KW-0496">Mitochondrion</keyword>
<keyword evidence="4 7" id="KW-0201">Cytochrome c-type biogenesis</keyword>
<comment type="similarity">
    <text evidence="2 7">Belongs to the CcmC/CycZ/HelC family.</text>
</comment>
<geneLocation type="mitochondrion" evidence="9"/>
<evidence type="ECO:0000256" key="3">
    <source>
        <dbReference type="ARBA" id="ARBA00022692"/>
    </source>
</evidence>
<dbReference type="InterPro" id="IPR045062">
    <property type="entry name" value="Cyt_c_biogenesis_CcsA/CcmC"/>
</dbReference>
<dbReference type="GO" id="GO:0017004">
    <property type="term" value="P:cytochrome complex assembly"/>
    <property type="evidence" value="ECO:0007669"/>
    <property type="project" value="UniProtKB-KW"/>
</dbReference>
<evidence type="ECO:0000256" key="6">
    <source>
        <dbReference type="ARBA" id="ARBA00023136"/>
    </source>
</evidence>
<keyword evidence="5 7" id="KW-1133">Transmembrane helix</keyword>
<feature type="transmembrane region" description="Helical" evidence="7">
    <location>
        <begin position="108"/>
        <end position="131"/>
    </location>
</feature>
<evidence type="ECO:0000256" key="5">
    <source>
        <dbReference type="ARBA" id="ARBA00022989"/>
    </source>
</evidence>
<dbReference type="PRINTS" id="PR01386">
    <property type="entry name" value="CCMCBIOGNSIS"/>
</dbReference>
<dbReference type="NCBIfam" id="TIGR01191">
    <property type="entry name" value="ccmC"/>
    <property type="match status" value="1"/>
</dbReference>
<evidence type="ECO:0000259" key="8">
    <source>
        <dbReference type="Pfam" id="PF01578"/>
    </source>
</evidence>
<dbReference type="GO" id="GO:0015232">
    <property type="term" value="F:heme transmembrane transporter activity"/>
    <property type="evidence" value="ECO:0007669"/>
    <property type="project" value="InterPro"/>
</dbReference>
<dbReference type="GO" id="GO:0005886">
    <property type="term" value="C:plasma membrane"/>
    <property type="evidence" value="ECO:0007669"/>
    <property type="project" value="TreeGrafter"/>
</dbReference>
<dbReference type="EMBL" id="KX824088">
    <property type="protein sequence ID" value="APD51395.1"/>
    <property type="molecule type" value="Genomic_DNA"/>
</dbReference>
<dbReference type="PANTHER" id="PTHR30071:SF1">
    <property type="entry name" value="CYTOCHROME B_B6 PROTEIN-RELATED"/>
    <property type="match status" value="1"/>
</dbReference>
<feature type="transmembrane region" description="Helical" evidence="7">
    <location>
        <begin position="138"/>
        <end position="157"/>
    </location>
</feature>
<feature type="transmembrane region" description="Helical" evidence="7">
    <location>
        <begin position="49"/>
        <end position="69"/>
    </location>
</feature>
<feature type="domain" description="Cytochrome c assembly protein" evidence="8">
    <location>
        <begin position="13"/>
        <end position="164"/>
    </location>
</feature>
<name>A0A1J0PJT6_9ROSI</name>
<evidence type="ECO:0000313" key="9">
    <source>
        <dbReference type="EMBL" id="APD51395.1"/>
    </source>
</evidence>
<comment type="subcellular location">
    <subcellularLocation>
        <location evidence="1">Membrane</location>
        <topology evidence="1">Multi-pass membrane protein</topology>
    </subcellularLocation>
    <subcellularLocation>
        <location evidence="7">Mitochondrion membrane</location>
    </subcellularLocation>
</comment>
<feature type="transmembrane region" description="Helical" evidence="7">
    <location>
        <begin position="7"/>
        <end position="29"/>
    </location>
</feature>
<dbReference type="AlphaFoldDB" id="A0A1J0PJT6"/>
<reference evidence="9" key="1">
    <citation type="journal article" date="2016" name="Genome Biol. Evol.">
        <title>Loss of a trans-splicing nad1 intron from Geraniaceae and transfer of the maturase gene matR to the nucleus in Pelargonium.</title>
        <authorList>
            <person name="Grewe F."/>
            <person name="Zhu A."/>
            <person name="Mower J.P."/>
        </authorList>
    </citation>
    <scope>NUCLEOTIDE SEQUENCE</scope>
</reference>
<organism evidence="9">
    <name type="scientific">Pelargonium citronellum</name>
    <dbReference type="NCBI Taxonomy" id="73188"/>
    <lineage>
        <taxon>Eukaryota</taxon>
        <taxon>Viridiplantae</taxon>
        <taxon>Streptophyta</taxon>
        <taxon>Embryophyta</taxon>
        <taxon>Tracheophyta</taxon>
        <taxon>Spermatophyta</taxon>
        <taxon>Magnoliopsida</taxon>
        <taxon>eudicotyledons</taxon>
        <taxon>Gunneridae</taxon>
        <taxon>Pentapetalae</taxon>
        <taxon>rosids</taxon>
        <taxon>malvids</taxon>
        <taxon>Geraniales</taxon>
        <taxon>Geraniaceae</taxon>
        <taxon>Pelargonium</taxon>
    </lineage>
</organism>
<dbReference type="GO" id="GO:0031966">
    <property type="term" value="C:mitochondrial membrane"/>
    <property type="evidence" value="ECO:0007669"/>
    <property type="project" value="UniProtKB-SubCell"/>
</dbReference>
<proteinExistence type="inferred from homology"/>
<dbReference type="PANTHER" id="PTHR30071">
    <property type="entry name" value="HEME EXPORTER PROTEIN C"/>
    <property type="match status" value="1"/>
</dbReference>
<feature type="transmembrane region" description="Helical" evidence="7">
    <location>
        <begin position="177"/>
        <end position="201"/>
    </location>
</feature>
<comment type="function">
    <text evidence="7">May be involved in the export of heme to the mitochondrion for the biogenesis of c-type cytochromes.</text>
</comment>
<evidence type="ECO:0000256" key="1">
    <source>
        <dbReference type="ARBA" id="ARBA00004141"/>
    </source>
</evidence>
<sequence>MLQTKRYAKFYVGLSFFLTVMATYLSLFTSTQDLTQGVNSVIFFVHVPAAWMSILLYLTTCINTCFFLVRRHPLFLRFVGTGIELGALFTFLTLITGCLWGKPTWGTYWVWDARIISILLLFFIYLGALLFLKLSVELASLFIFLGLLDIVIIKFSVNWWTTLHQSESIGLFSTSVSFLMLIPLLLHFANFVLFSFLFFFLEPSLEG</sequence>
<keyword evidence="6 7" id="KW-0472">Membrane</keyword>
<keyword evidence="3 7" id="KW-0812">Transmembrane</keyword>
<dbReference type="InterPro" id="IPR003557">
    <property type="entry name" value="Cyt_c_biogenesis_CcmC"/>
</dbReference>
<protein>
    <recommendedName>
        <fullName evidence="7">Putative cytochrome c biosynthesis ccmC-like mitochondrial protein</fullName>
    </recommendedName>
</protein>
<dbReference type="Pfam" id="PF01578">
    <property type="entry name" value="Cytochrom_C_asm"/>
    <property type="match status" value="1"/>
</dbReference>
<evidence type="ECO:0000256" key="4">
    <source>
        <dbReference type="ARBA" id="ARBA00022748"/>
    </source>
</evidence>
<gene>
    <name evidence="9" type="primary">ccmC</name>
    <name evidence="7" type="synonym">CCMC</name>
</gene>
<evidence type="ECO:0000256" key="7">
    <source>
        <dbReference type="RuleBase" id="RU364092"/>
    </source>
</evidence>
<evidence type="ECO:0000256" key="2">
    <source>
        <dbReference type="ARBA" id="ARBA00005840"/>
    </source>
</evidence>